<protein>
    <submittedName>
        <fullName evidence="1">Ubiquinone biosynthesis protein COQ7-domain-containing protein</fullName>
    </submittedName>
</protein>
<evidence type="ECO:0000313" key="1">
    <source>
        <dbReference type="EMBL" id="KAK9239010.1"/>
    </source>
</evidence>
<evidence type="ECO:0000313" key="2">
    <source>
        <dbReference type="Proteomes" id="UP001433508"/>
    </source>
</evidence>
<name>A0ACC3T5M6_LIPKO</name>
<reference evidence="2" key="1">
    <citation type="journal article" date="2024" name="Front. Bioeng. Biotechnol.">
        <title>Genome-scale model development and genomic sequencing of the oleaginous clade Lipomyces.</title>
        <authorList>
            <person name="Czajka J.J."/>
            <person name="Han Y."/>
            <person name="Kim J."/>
            <person name="Mondo S.J."/>
            <person name="Hofstad B.A."/>
            <person name="Robles A."/>
            <person name="Haridas S."/>
            <person name="Riley R."/>
            <person name="LaButti K."/>
            <person name="Pangilinan J."/>
            <person name="Andreopoulos W."/>
            <person name="Lipzen A."/>
            <person name="Yan J."/>
            <person name="Wang M."/>
            <person name="Ng V."/>
            <person name="Grigoriev I.V."/>
            <person name="Spatafora J.W."/>
            <person name="Magnuson J.K."/>
            <person name="Baker S.E."/>
            <person name="Pomraning K.R."/>
        </authorList>
    </citation>
    <scope>NUCLEOTIDE SEQUENCE [LARGE SCALE GENOMIC DNA]</scope>
    <source>
        <strain evidence="2">CBS 7786</strain>
    </source>
</reference>
<gene>
    <name evidence="1" type="ORF">V1525DRAFT_399538</name>
</gene>
<organism evidence="1 2">
    <name type="scientific">Lipomyces kononenkoae</name>
    <name type="common">Yeast</name>
    <dbReference type="NCBI Taxonomy" id="34357"/>
    <lineage>
        <taxon>Eukaryota</taxon>
        <taxon>Fungi</taxon>
        <taxon>Dikarya</taxon>
        <taxon>Ascomycota</taxon>
        <taxon>Saccharomycotina</taxon>
        <taxon>Lipomycetes</taxon>
        <taxon>Lipomycetales</taxon>
        <taxon>Lipomycetaceae</taxon>
        <taxon>Lipomyces</taxon>
    </lineage>
</organism>
<dbReference type="Proteomes" id="UP001433508">
    <property type="component" value="Unassembled WGS sequence"/>
</dbReference>
<proteinExistence type="predicted"/>
<sequence>MRIPTLISNRARVRVSSLSALHLIQHNSTAAQPPNANSSNPKLASALPEKFPPLSPDARKFLSRLIRVDQAGELGADLIYAGQQFVFKRSMPSLAPLIQHMWDQEIHHHKTFDDLQNKHRIRPSLFSPVWKVAALGLGVGTAMMGKEAAMACTVAVETVIGEHYNNQLRVLVQMLEEEMRTSKNGRDSDELRALANTVRQFRDDELEHLDTAVENDAEKARPYMLLTETIKNGCRAAVWLAERF</sequence>
<accession>A0ACC3T5M6</accession>
<dbReference type="EMBL" id="MU971350">
    <property type="protein sequence ID" value="KAK9239010.1"/>
    <property type="molecule type" value="Genomic_DNA"/>
</dbReference>
<keyword evidence="2" id="KW-1185">Reference proteome</keyword>
<keyword evidence="1" id="KW-0830">Ubiquinone</keyword>
<comment type="caution">
    <text evidence="1">The sequence shown here is derived from an EMBL/GenBank/DDBJ whole genome shotgun (WGS) entry which is preliminary data.</text>
</comment>